<feature type="chain" id="PRO_5046120817" evidence="12">
    <location>
        <begin position="26"/>
        <end position="789"/>
    </location>
</feature>
<name>A0ABV0BUE4_9SPHI</name>
<dbReference type="Pfam" id="PF07715">
    <property type="entry name" value="Plug"/>
    <property type="match status" value="1"/>
</dbReference>
<dbReference type="InterPro" id="IPR037066">
    <property type="entry name" value="Plug_dom_sf"/>
</dbReference>
<feature type="domain" description="TonB-dependent receptor-like beta-barrel" evidence="13">
    <location>
        <begin position="276"/>
        <end position="763"/>
    </location>
</feature>
<dbReference type="SUPFAM" id="SSF56935">
    <property type="entry name" value="Porins"/>
    <property type="match status" value="1"/>
</dbReference>
<evidence type="ECO:0000256" key="1">
    <source>
        <dbReference type="ARBA" id="ARBA00004571"/>
    </source>
</evidence>
<evidence type="ECO:0000259" key="13">
    <source>
        <dbReference type="Pfam" id="PF00593"/>
    </source>
</evidence>
<organism evidence="15 16">
    <name type="scientific">Sphingobacterium kitahiroshimense</name>
    <dbReference type="NCBI Taxonomy" id="470446"/>
    <lineage>
        <taxon>Bacteria</taxon>
        <taxon>Pseudomonadati</taxon>
        <taxon>Bacteroidota</taxon>
        <taxon>Sphingobacteriia</taxon>
        <taxon>Sphingobacteriales</taxon>
        <taxon>Sphingobacteriaceae</taxon>
        <taxon>Sphingobacterium</taxon>
    </lineage>
</organism>
<keyword evidence="9 10" id="KW-0998">Cell outer membrane</keyword>
<dbReference type="InterPro" id="IPR008969">
    <property type="entry name" value="CarboxyPept-like_regulatory"/>
</dbReference>
<dbReference type="EMBL" id="JBDJNQ010000004">
    <property type="protein sequence ID" value="MEN5377588.1"/>
    <property type="molecule type" value="Genomic_DNA"/>
</dbReference>
<evidence type="ECO:0000256" key="3">
    <source>
        <dbReference type="ARBA" id="ARBA00022452"/>
    </source>
</evidence>
<keyword evidence="4 10" id="KW-0812">Transmembrane</keyword>
<accession>A0ABV0BUE4</accession>
<dbReference type="Pfam" id="PF13715">
    <property type="entry name" value="CarbopepD_reg_2"/>
    <property type="match status" value="1"/>
</dbReference>
<gene>
    <name evidence="15" type="ORF">ABE541_09975</name>
</gene>
<evidence type="ECO:0000256" key="7">
    <source>
        <dbReference type="ARBA" id="ARBA00023136"/>
    </source>
</evidence>
<dbReference type="CDD" id="cd01347">
    <property type="entry name" value="ligand_gated_channel"/>
    <property type="match status" value="1"/>
</dbReference>
<dbReference type="PROSITE" id="PS52016">
    <property type="entry name" value="TONB_DEPENDENT_REC_3"/>
    <property type="match status" value="1"/>
</dbReference>
<evidence type="ECO:0000256" key="10">
    <source>
        <dbReference type="PROSITE-ProRule" id="PRU01360"/>
    </source>
</evidence>
<comment type="subcellular location">
    <subcellularLocation>
        <location evidence="1 10">Cell outer membrane</location>
        <topology evidence="1 10">Multi-pass membrane protein</topology>
    </subcellularLocation>
</comment>
<sequence length="789" mass="88790">MKTTHYLCLLFSFLFLIGKSNSVLAQQNAQFQGLIVDELQRPLADVSILIEPDRSTTKTDNRGNFIVKKLYAGTYTYTLSAIGYETLTGSIELIAKDKQLHRFQLHKSNQVLDEALVTQEIQNRPTLIDPKNSAMPVTIIDRKAIELMGSRRLDEVLKEQTGIAIVNNTAGGNRSVGVQLQGFSSEYVMILIDGQPMLGRSSGNFDLSRISVTNIERIEIIKGASSCLYGSDALGGAINIITRLGKVTPQMHANINYGSFNVLDATLEGETSFNKNRGTALLSTNYYRTDGFNTNKKFQSSGTTVPPYQTFSIQGKVRHQLKDNQHFIGASGRYNYRQSDMHRGYGQDFSTLDQQKETDINASLFYDSRWNERWKSLSTYYVSHYQSDNKVTAQQNNANLASDNFTQMVHRLEQQFAYQSEGLNVTMGLGGAIEAMDLAENFDNKNQKNFFLYTQANKTIGEKTTVVAGLRYDQTDNYGGRLNPSLGVTYQLLPQLALKTGIGTGFKAPDFKTRYQVFYNPAANYYVIGNEVLNSTLDEMDAAGQISERRNYIINQLDGNLKAEHNTSINAGLTWKPLTNTTVEVNVFRHQLKNQINSIQVATGMQNMAIYSYQNLPKSVNKGFDISLSTRVLEKITINAGYQYLIAKDMSVVDSIKQGNWPFNTLRDPKTGETFTPTSKDYWGLENRSRHQFNIGAIYQAPWNLTINARANYRGKYAFSDANGNHFIDRFDTFVNQHILYNATIEKKFNKLPLTVRVTGENLGNYINYLIPGQIGRSVSFGLSYRLIK</sequence>
<dbReference type="InterPro" id="IPR012910">
    <property type="entry name" value="Plug_dom"/>
</dbReference>
<dbReference type="PANTHER" id="PTHR30069">
    <property type="entry name" value="TONB-DEPENDENT OUTER MEMBRANE RECEPTOR"/>
    <property type="match status" value="1"/>
</dbReference>
<protein>
    <submittedName>
        <fullName evidence="15">TonB-dependent receptor</fullName>
    </submittedName>
</protein>
<keyword evidence="6 11" id="KW-0798">TonB box</keyword>
<keyword evidence="7 10" id="KW-0472">Membrane</keyword>
<keyword evidence="16" id="KW-1185">Reference proteome</keyword>
<keyword evidence="2 10" id="KW-0813">Transport</keyword>
<comment type="similarity">
    <text evidence="10 11">Belongs to the TonB-dependent receptor family.</text>
</comment>
<dbReference type="Pfam" id="PF00593">
    <property type="entry name" value="TonB_dep_Rec_b-barrel"/>
    <property type="match status" value="1"/>
</dbReference>
<evidence type="ECO:0000256" key="11">
    <source>
        <dbReference type="RuleBase" id="RU003357"/>
    </source>
</evidence>
<evidence type="ECO:0000256" key="9">
    <source>
        <dbReference type="ARBA" id="ARBA00023237"/>
    </source>
</evidence>
<evidence type="ECO:0000313" key="16">
    <source>
        <dbReference type="Proteomes" id="UP001409291"/>
    </source>
</evidence>
<evidence type="ECO:0000256" key="4">
    <source>
        <dbReference type="ARBA" id="ARBA00022692"/>
    </source>
</evidence>
<keyword evidence="3 10" id="KW-1134">Transmembrane beta strand</keyword>
<comment type="caution">
    <text evidence="15">The sequence shown here is derived from an EMBL/GenBank/DDBJ whole genome shotgun (WGS) entry which is preliminary data.</text>
</comment>
<evidence type="ECO:0000256" key="5">
    <source>
        <dbReference type="ARBA" id="ARBA00022729"/>
    </source>
</evidence>
<dbReference type="Gene3D" id="2.60.40.1120">
    <property type="entry name" value="Carboxypeptidase-like, regulatory domain"/>
    <property type="match status" value="1"/>
</dbReference>
<dbReference type="Proteomes" id="UP001409291">
    <property type="component" value="Unassembled WGS sequence"/>
</dbReference>
<reference evidence="15 16" key="1">
    <citation type="submission" date="2024-04" db="EMBL/GenBank/DDBJ databases">
        <title>WGS of bacteria from Torrens River.</title>
        <authorList>
            <person name="Wyrsch E.R."/>
            <person name="Drigo B."/>
        </authorList>
    </citation>
    <scope>NUCLEOTIDE SEQUENCE [LARGE SCALE GENOMIC DNA]</scope>
    <source>
        <strain evidence="15 16">TWI391</strain>
    </source>
</reference>
<feature type="domain" description="TonB-dependent receptor plug" evidence="14">
    <location>
        <begin position="131"/>
        <end position="237"/>
    </location>
</feature>
<dbReference type="RefSeq" id="WP_346581191.1">
    <property type="nucleotide sequence ID" value="NZ_JBDJLH010000002.1"/>
</dbReference>
<proteinExistence type="inferred from homology"/>
<evidence type="ECO:0000256" key="12">
    <source>
        <dbReference type="SAM" id="SignalP"/>
    </source>
</evidence>
<dbReference type="InterPro" id="IPR036942">
    <property type="entry name" value="Beta-barrel_TonB_sf"/>
</dbReference>
<evidence type="ECO:0000256" key="8">
    <source>
        <dbReference type="ARBA" id="ARBA00023170"/>
    </source>
</evidence>
<evidence type="ECO:0000259" key="14">
    <source>
        <dbReference type="Pfam" id="PF07715"/>
    </source>
</evidence>
<dbReference type="InterPro" id="IPR000531">
    <property type="entry name" value="Beta-barrel_TonB"/>
</dbReference>
<dbReference type="Gene3D" id="2.170.130.10">
    <property type="entry name" value="TonB-dependent receptor, plug domain"/>
    <property type="match status" value="1"/>
</dbReference>
<keyword evidence="8 15" id="KW-0675">Receptor</keyword>
<dbReference type="Gene3D" id="2.40.170.20">
    <property type="entry name" value="TonB-dependent receptor, beta-barrel domain"/>
    <property type="match status" value="1"/>
</dbReference>
<feature type="signal peptide" evidence="12">
    <location>
        <begin position="1"/>
        <end position="25"/>
    </location>
</feature>
<dbReference type="InterPro" id="IPR039426">
    <property type="entry name" value="TonB-dep_rcpt-like"/>
</dbReference>
<evidence type="ECO:0000256" key="6">
    <source>
        <dbReference type="ARBA" id="ARBA00023077"/>
    </source>
</evidence>
<evidence type="ECO:0000313" key="15">
    <source>
        <dbReference type="EMBL" id="MEN5377588.1"/>
    </source>
</evidence>
<dbReference type="SUPFAM" id="SSF49464">
    <property type="entry name" value="Carboxypeptidase regulatory domain-like"/>
    <property type="match status" value="1"/>
</dbReference>
<evidence type="ECO:0000256" key="2">
    <source>
        <dbReference type="ARBA" id="ARBA00022448"/>
    </source>
</evidence>
<dbReference type="PANTHER" id="PTHR30069:SF29">
    <property type="entry name" value="HEMOGLOBIN AND HEMOGLOBIN-HAPTOGLOBIN-BINDING PROTEIN 1-RELATED"/>
    <property type="match status" value="1"/>
</dbReference>
<keyword evidence="5 12" id="KW-0732">Signal</keyword>